<comment type="caution">
    <text evidence="1">The sequence shown here is derived from an EMBL/GenBank/DDBJ whole genome shotgun (WGS) entry which is preliminary data.</text>
</comment>
<gene>
    <name evidence="1" type="ORF">EYF80_045677</name>
</gene>
<evidence type="ECO:0000313" key="2">
    <source>
        <dbReference type="Proteomes" id="UP000314294"/>
    </source>
</evidence>
<dbReference type="Proteomes" id="UP000314294">
    <property type="component" value="Unassembled WGS sequence"/>
</dbReference>
<dbReference type="AlphaFoldDB" id="A0A4Z2FSE7"/>
<dbReference type="EMBL" id="SRLO01000922">
    <property type="protein sequence ID" value="TNN44126.1"/>
    <property type="molecule type" value="Genomic_DNA"/>
</dbReference>
<reference evidence="1 2" key="1">
    <citation type="submission" date="2019-03" db="EMBL/GenBank/DDBJ databases">
        <title>First draft genome of Liparis tanakae, snailfish: a comprehensive survey of snailfish specific genes.</title>
        <authorList>
            <person name="Kim W."/>
            <person name="Song I."/>
            <person name="Jeong J.-H."/>
            <person name="Kim D."/>
            <person name="Kim S."/>
            <person name="Ryu S."/>
            <person name="Song J.Y."/>
            <person name="Lee S.K."/>
        </authorList>
    </citation>
    <scope>NUCLEOTIDE SEQUENCE [LARGE SCALE GENOMIC DNA]</scope>
    <source>
        <tissue evidence="1">Muscle</tissue>
    </source>
</reference>
<name>A0A4Z2FSE7_9TELE</name>
<protein>
    <submittedName>
        <fullName evidence="1">Uncharacterized protein</fullName>
    </submittedName>
</protein>
<proteinExistence type="predicted"/>
<organism evidence="1 2">
    <name type="scientific">Liparis tanakae</name>
    <name type="common">Tanaka's snailfish</name>
    <dbReference type="NCBI Taxonomy" id="230148"/>
    <lineage>
        <taxon>Eukaryota</taxon>
        <taxon>Metazoa</taxon>
        <taxon>Chordata</taxon>
        <taxon>Craniata</taxon>
        <taxon>Vertebrata</taxon>
        <taxon>Euteleostomi</taxon>
        <taxon>Actinopterygii</taxon>
        <taxon>Neopterygii</taxon>
        <taxon>Teleostei</taxon>
        <taxon>Neoteleostei</taxon>
        <taxon>Acanthomorphata</taxon>
        <taxon>Eupercaria</taxon>
        <taxon>Perciformes</taxon>
        <taxon>Cottioidei</taxon>
        <taxon>Cottales</taxon>
        <taxon>Liparidae</taxon>
        <taxon>Liparis</taxon>
    </lineage>
</organism>
<accession>A0A4Z2FSE7</accession>
<evidence type="ECO:0000313" key="1">
    <source>
        <dbReference type="EMBL" id="TNN44126.1"/>
    </source>
</evidence>
<sequence length="155" mass="16859">MPQVLNKSISPGPGGHGGLDEALADHLLEPRVELKVLNASVHRDEDLGKLHVPLLQHQPQDALRPRVVGQAHILGHEKRRITGSGERQRHKASLGLASVCFSTDHSSSSGMDRLELSPSFTSEYLVATLAVKPTCCRTSRPQQHLEGEDQVSSVQ</sequence>
<keyword evidence="2" id="KW-1185">Reference proteome</keyword>